<name>A0A9X2DTP2_9BACI</name>
<reference evidence="1" key="1">
    <citation type="submission" date="2022-05" db="EMBL/GenBank/DDBJ databases">
        <title>Comparative Genomics of Spacecraft Associated Microbes.</title>
        <authorList>
            <person name="Tran M.T."/>
            <person name="Wright A."/>
            <person name="Seuylemezian A."/>
            <person name="Eisen J."/>
            <person name="Coil D."/>
        </authorList>
    </citation>
    <scope>NUCLEOTIDE SEQUENCE</scope>
    <source>
        <strain evidence="1">214.1.1</strain>
    </source>
</reference>
<organism evidence="1 2">
    <name type="scientific">Halalkalibacter oceani</name>
    <dbReference type="NCBI Taxonomy" id="1653776"/>
    <lineage>
        <taxon>Bacteria</taxon>
        <taxon>Bacillati</taxon>
        <taxon>Bacillota</taxon>
        <taxon>Bacilli</taxon>
        <taxon>Bacillales</taxon>
        <taxon>Bacillaceae</taxon>
        <taxon>Halalkalibacter</taxon>
    </lineage>
</organism>
<protein>
    <submittedName>
        <fullName evidence="1">Uncharacterized protein</fullName>
    </submittedName>
</protein>
<evidence type="ECO:0000313" key="1">
    <source>
        <dbReference type="EMBL" id="MCM3715315.1"/>
    </source>
</evidence>
<accession>A0A9X2DTP2</accession>
<comment type="caution">
    <text evidence="1">The sequence shown here is derived from an EMBL/GenBank/DDBJ whole genome shotgun (WGS) entry which is preliminary data.</text>
</comment>
<gene>
    <name evidence="1" type="ORF">M3202_14685</name>
</gene>
<proteinExistence type="predicted"/>
<keyword evidence="2" id="KW-1185">Reference proteome</keyword>
<dbReference type="AlphaFoldDB" id="A0A9X2DTP2"/>
<dbReference type="RefSeq" id="WP_251224071.1">
    <property type="nucleotide sequence ID" value="NZ_JAMBOL010000014.1"/>
</dbReference>
<dbReference type="EMBL" id="JAMBOL010000014">
    <property type="protein sequence ID" value="MCM3715315.1"/>
    <property type="molecule type" value="Genomic_DNA"/>
</dbReference>
<dbReference type="Proteomes" id="UP001139179">
    <property type="component" value="Unassembled WGS sequence"/>
</dbReference>
<sequence length="66" mass="7197">MKKGSMEQNFLSLRGESKKMCRLLKKQLLLGLAFQSVEQEVGVASQSFSFGDGSADGPFLIEPQSS</sequence>
<evidence type="ECO:0000313" key="2">
    <source>
        <dbReference type="Proteomes" id="UP001139179"/>
    </source>
</evidence>